<dbReference type="EMBL" id="JANEYF010004898">
    <property type="protein sequence ID" value="KAJ8929744.1"/>
    <property type="molecule type" value="Genomic_DNA"/>
</dbReference>
<evidence type="ECO:0008006" key="3">
    <source>
        <dbReference type="Google" id="ProtNLM"/>
    </source>
</evidence>
<proteinExistence type="predicted"/>
<accession>A0AAV8WT46</accession>
<organism evidence="1 2">
    <name type="scientific">Rhamnusium bicolor</name>
    <dbReference type="NCBI Taxonomy" id="1586634"/>
    <lineage>
        <taxon>Eukaryota</taxon>
        <taxon>Metazoa</taxon>
        <taxon>Ecdysozoa</taxon>
        <taxon>Arthropoda</taxon>
        <taxon>Hexapoda</taxon>
        <taxon>Insecta</taxon>
        <taxon>Pterygota</taxon>
        <taxon>Neoptera</taxon>
        <taxon>Endopterygota</taxon>
        <taxon>Coleoptera</taxon>
        <taxon>Polyphaga</taxon>
        <taxon>Cucujiformia</taxon>
        <taxon>Chrysomeloidea</taxon>
        <taxon>Cerambycidae</taxon>
        <taxon>Lepturinae</taxon>
        <taxon>Rhagiini</taxon>
        <taxon>Rhamnusium</taxon>
    </lineage>
</organism>
<keyword evidence="2" id="KW-1185">Reference proteome</keyword>
<evidence type="ECO:0000313" key="1">
    <source>
        <dbReference type="EMBL" id="KAJ8929744.1"/>
    </source>
</evidence>
<dbReference type="Proteomes" id="UP001162156">
    <property type="component" value="Unassembled WGS sequence"/>
</dbReference>
<comment type="caution">
    <text evidence="1">The sequence shown here is derived from an EMBL/GenBank/DDBJ whole genome shotgun (WGS) entry which is preliminary data.</text>
</comment>
<reference evidence="1" key="1">
    <citation type="journal article" date="2023" name="Insect Mol. Biol.">
        <title>Genome sequencing provides insights into the evolution of gene families encoding plant cell wall-degrading enzymes in longhorned beetles.</title>
        <authorList>
            <person name="Shin N.R."/>
            <person name="Okamura Y."/>
            <person name="Kirsch R."/>
            <person name="Pauchet Y."/>
        </authorList>
    </citation>
    <scope>NUCLEOTIDE SEQUENCE</scope>
    <source>
        <strain evidence="1">RBIC_L_NR</strain>
    </source>
</reference>
<gene>
    <name evidence="1" type="ORF">NQ314_017534</name>
</gene>
<evidence type="ECO:0000313" key="2">
    <source>
        <dbReference type="Proteomes" id="UP001162156"/>
    </source>
</evidence>
<dbReference type="AlphaFoldDB" id="A0AAV8WT46"/>
<name>A0AAV8WT46_9CUCU</name>
<sequence length="69" mass="7692">MDVLEQVIDENKIDKTMIFNMDESALTTVQVPPKVFAQKGNKQVGAITSAERGIHTTVVVLGERMFHHP</sequence>
<protein>
    <recommendedName>
        <fullName evidence="3">Transposase</fullName>
    </recommendedName>
</protein>